<protein>
    <submittedName>
        <fullName evidence="2">Transposase</fullName>
    </submittedName>
</protein>
<dbReference type="GO" id="GO:0004803">
    <property type="term" value="F:transposase activity"/>
    <property type="evidence" value="ECO:0007669"/>
    <property type="project" value="InterPro"/>
</dbReference>
<comment type="caution">
    <text evidence="2">The sequence shown here is derived from an EMBL/GenBank/DDBJ whole genome shotgun (WGS) entry which is preliminary data.</text>
</comment>
<evidence type="ECO:0000259" key="1">
    <source>
        <dbReference type="Pfam" id="PF01609"/>
    </source>
</evidence>
<dbReference type="InterPro" id="IPR002559">
    <property type="entry name" value="Transposase_11"/>
</dbReference>
<accession>A0A5D5AQL2</accession>
<dbReference type="RefSeq" id="WP_149081747.1">
    <property type="nucleotide sequence ID" value="NZ_VTAW01000014.1"/>
</dbReference>
<evidence type="ECO:0000313" key="3">
    <source>
        <dbReference type="Proteomes" id="UP000324104"/>
    </source>
</evidence>
<dbReference type="Pfam" id="PF01609">
    <property type="entry name" value="DDE_Tnp_1"/>
    <property type="match status" value="1"/>
</dbReference>
<dbReference type="InterPro" id="IPR012337">
    <property type="entry name" value="RNaseH-like_sf"/>
</dbReference>
<proteinExistence type="predicted"/>
<gene>
    <name evidence="2" type="ORF">FYC77_12100</name>
</gene>
<organism evidence="2 3">
    <name type="scientific">Natrialba swarupiae</name>
    <dbReference type="NCBI Taxonomy" id="2448032"/>
    <lineage>
        <taxon>Archaea</taxon>
        <taxon>Methanobacteriati</taxon>
        <taxon>Methanobacteriota</taxon>
        <taxon>Stenosarchaea group</taxon>
        <taxon>Halobacteria</taxon>
        <taxon>Halobacteriales</taxon>
        <taxon>Natrialbaceae</taxon>
        <taxon>Natrialba</taxon>
    </lineage>
</organism>
<keyword evidence="3" id="KW-1185">Reference proteome</keyword>
<dbReference type="EMBL" id="VTAW01000014">
    <property type="protein sequence ID" value="TYT61760.1"/>
    <property type="molecule type" value="Genomic_DNA"/>
</dbReference>
<dbReference type="GO" id="GO:0006313">
    <property type="term" value="P:DNA transposition"/>
    <property type="evidence" value="ECO:0007669"/>
    <property type="project" value="InterPro"/>
</dbReference>
<name>A0A5D5AQL2_9EURY</name>
<dbReference type="Proteomes" id="UP000324104">
    <property type="component" value="Unassembled WGS sequence"/>
</dbReference>
<reference evidence="2 3" key="1">
    <citation type="submission" date="2019-08" db="EMBL/GenBank/DDBJ databases">
        <title>Archaea genome.</title>
        <authorList>
            <person name="Kajale S."/>
            <person name="Shouche Y."/>
            <person name="Deshpande N."/>
            <person name="Sharma A."/>
        </authorList>
    </citation>
    <scope>NUCLEOTIDE SEQUENCE [LARGE SCALE GENOMIC DNA]</scope>
    <source>
        <strain evidence="2 3">ESP3B_9</strain>
    </source>
</reference>
<dbReference type="AlphaFoldDB" id="A0A5D5AQL2"/>
<evidence type="ECO:0000313" key="2">
    <source>
        <dbReference type="EMBL" id="TYT61760.1"/>
    </source>
</evidence>
<dbReference type="PANTHER" id="PTHR33252">
    <property type="entry name" value="THIRD ORF IN TRANSPOSON ISC1160"/>
    <property type="match status" value="1"/>
</dbReference>
<dbReference type="GO" id="GO:0003677">
    <property type="term" value="F:DNA binding"/>
    <property type="evidence" value="ECO:0007669"/>
    <property type="project" value="InterPro"/>
</dbReference>
<feature type="domain" description="Transposase IS4-like" evidence="1">
    <location>
        <begin position="293"/>
        <end position="473"/>
    </location>
</feature>
<dbReference type="SUPFAM" id="SSF53098">
    <property type="entry name" value="Ribonuclease H-like"/>
    <property type="match status" value="1"/>
</dbReference>
<sequence length="534" mass="61469">MGTEEPPEPRTSLQKEAAALLDADNSISAVELVTELSFPLVDNDDQYPSWHPSKPLDPMVRALFLKEFYEDNNSETARRVAAADTAEQLGFESPPSRSALRRTWLNRFSDDLCTYLSRNANWVREYCRKSGHPLGTTLAPDEERGGSERTKERVIKEKLQSVPQETARLLQSELDFLPQRAENATYPPTAFIEAESTMGIEQQAAETGCKSYGDLTPRESGAPAADTHLHYIKQLSQSDILEMMDETTDLILSRAKDHFEFDRCVTVAIDITYIAYYGDERNELVLGSPSDEKYKWCYQFAAISIVGDNTKFFLAMRPVRENVPRGEIVRELISEANQYVNVQTVYADREFATTDVVQSLEDFGVEYVIPVPRNQRIKRAIDRMNNYIEVRHEYGFYGSTVDGPTNDRVETTLVLLPSKRDEDGKELKAIPFYTNKDISDETARDRRATDRVLNRYRKRWGIETSFKSVKQFLPWTTSNEHVVRMFHFAFAMILYNMWRLVDFLVKKSLDREFSHAPVVRGKRFVGRMRVVYTR</sequence>
<dbReference type="PANTHER" id="PTHR33252:SF2">
    <property type="entry name" value="TRANSPOSASE IS4-LIKE DOMAIN-CONTAINING PROTEIN"/>
    <property type="match status" value="1"/>
</dbReference>